<accession>A0AA88LFR9</accession>
<protein>
    <submittedName>
        <fullName evidence="1">Uncharacterized protein</fullName>
    </submittedName>
</protein>
<comment type="caution">
    <text evidence="1">The sequence shown here is derived from an EMBL/GenBank/DDBJ whole genome shotgun (WGS) entry which is preliminary data.</text>
</comment>
<sequence length="267" mass="29969">MARDDRKLEHAMAHHVAACVRLDQRPYSSSMQPADDAYEQLETLITMRQANTVRCSCFARPESPILRLLVARLVEHYVTHRGQAAQVIRLCRRECTRTADGLPAAPPPYPLGAGCLPSAKYRMLLGMMESGGADSLLSRASGRWRSESRPPRRCRLCFALYVVRETPTKAGQSAVRYVTPNVVASLRHVVVCREREAAAMTSWPAPWETGSPERTFNTMKLRARRRVQLKAPRCARSVADHRWYAAAEYHQDRTRIAGSAETPPATT</sequence>
<name>A0AA88LFR9_CHASR</name>
<gene>
    <name evidence="1" type="ORF">Q5P01_000625</name>
</gene>
<proteinExistence type="predicted"/>
<dbReference type="Proteomes" id="UP001187415">
    <property type="component" value="Unassembled WGS sequence"/>
</dbReference>
<reference evidence="1" key="1">
    <citation type="submission" date="2023-07" db="EMBL/GenBank/DDBJ databases">
        <title>Chromosome-level Genome Assembly of Striped Snakehead (Channa striata).</title>
        <authorList>
            <person name="Liu H."/>
        </authorList>
    </citation>
    <scope>NUCLEOTIDE SEQUENCE</scope>
    <source>
        <strain evidence="1">Gz</strain>
        <tissue evidence="1">Muscle</tissue>
    </source>
</reference>
<dbReference type="AlphaFoldDB" id="A0AA88LFR9"/>
<evidence type="ECO:0000313" key="1">
    <source>
        <dbReference type="EMBL" id="KAK2814314.1"/>
    </source>
</evidence>
<organism evidence="1 2">
    <name type="scientific">Channa striata</name>
    <name type="common">Snakehead murrel</name>
    <name type="synonym">Ophicephalus striatus</name>
    <dbReference type="NCBI Taxonomy" id="64152"/>
    <lineage>
        <taxon>Eukaryota</taxon>
        <taxon>Metazoa</taxon>
        <taxon>Chordata</taxon>
        <taxon>Craniata</taxon>
        <taxon>Vertebrata</taxon>
        <taxon>Euteleostomi</taxon>
        <taxon>Actinopterygii</taxon>
        <taxon>Neopterygii</taxon>
        <taxon>Teleostei</taxon>
        <taxon>Neoteleostei</taxon>
        <taxon>Acanthomorphata</taxon>
        <taxon>Anabantaria</taxon>
        <taxon>Anabantiformes</taxon>
        <taxon>Channoidei</taxon>
        <taxon>Channidae</taxon>
        <taxon>Channa</taxon>
    </lineage>
</organism>
<dbReference type="EMBL" id="JAUPFM010000060">
    <property type="protein sequence ID" value="KAK2814314.1"/>
    <property type="molecule type" value="Genomic_DNA"/>
</dbReference>
<evidence type="ECO:0000313" key="2">
    <source>
        <dbReference type="Proteomes" id="UP001187415"/>
    </source>
</evidence>
<keyword evidence="2" id="KW-1185">Reference proteome</keyword>